<dbReference type="CDD" id="cd07036">
    <property type="entry name" value="TPP_PYR_E1-PDHc-beta_like"/>
    <property type="match status" value="1"/>
</dbReference>
<dbReference type="CDD" id="cd02000">
    <property type="entry name" value="TPP_E1_PDC_ADC_BCADC"/>
    <property type="match status" value="1"/>
</dbReference>
<dbReference type="STRING" id="1120964.GCA_001313265_06390"/>
<organism evidence="6 7">
    <name type="scientific">Algoriphagus boritolerans DSM 17298 = JCM 18970</name>
    <dbReference type="NCBI Taxonomy" id="1120964"/>
    <lineage>
        <taxon>Bacteria</taxon>
        <taxon>Pseudomonadati</taxon>
        <taxon>Bacteroidota</taxon>
        <taxon>Cytophagia</taxon>
        <taxon>Cytophagales</taxon>
        <taxon>Cyclobacteriaceae</taxon>
        <taxon>Algoriphagus</taxon>
    </lineage>
</organism>
<accession>A0A1H5UNT1</accession>
<dbReference type="FunFam" id="3.40.50.970:FF:000001">
    <property type="entry name" value="Pyruvate dehydrogenase E1 beta subunit"/>
    <property type="match status" value="1"/>
</dbReference>
<evidence type="ECO:0000313" key="6">
    <source>
        <dbReference type="EMBL" id="SEF76674.1"/>
    </source>
</evidence>
<name>A0A1H5UNT1_9BACT</name>
<protein>
    <submittedName>
        <fullName evidence="6">2-oxoisovalerate dehydrogenase E1 component</fullName>
    </submittedName>
</protein>
<evidence type="ECO:0000256" key="4">
    <source>
        <dbReference type="ARBA" id="ARBA00023052"/>
    </source>
</evidence>
<dbReference type="Pfam" id="PF02780">
    <property type="entry name" value="Transketolase_C"/>
    <property type="match status" value="1"/>
</dbReference>
<dbReference type="InterPro" id="IPR029061">
    <property type="entry name" value="THDP-binding"/>
</dbReference>
<dbReference type="OrthoDB" id="9769337at2"/>
<proteinExistence type="predicted"/>
<dbReference type="Pfam" id="PF02779">
    <property type="entry name" value="Transket_pyr"/>
    <property type="match status" value="1"/>
</dbReference>
<reference evidence="7" key="1">
    <citation type="submission" date="2016-10" db="EMBL/GenBank/DDBJ databases">
        <authorList>
            <person name="Varghese N."/>
            <person name="Submissions S."/>
        </authorList>
    </citation>
    <scope>NUCLEOTIDE SEQUENCE [LARGE SCALE GENOMIC DNA]</scope>
    <source>
        <strain evidence="7">DSM 17298</strain>
    </source>
</reference>
<dbReference type="SMART" id="SM00861">
    <property type="entry name" value="Transket_pyr"/>
    <property type="match status" value="1"/>
</dbReference>
<dbReference type="RefSeq" id="WP_103923970.1">
    <property type="nucleotide sequence ID" value="NZ_FNVR01000005.1"/>
</dbReference>
<evidence type="ECO:0000256" key="2">
    <source>
        <dbReference type="ARBA" id="ARBA00003906"/>
    </source>
</evidence>
<dbReference type="PANTHER" id="PTHR43257:SF2">
    <property type="entry name" value="PYRUVATE DEHYDROGENASE E1 COMPONENT SUBUNIT BETA"/>
    <property type="match status" value="1"/>
</dbReference>
<dbReference type="AlphaFoldDB" id="A0A1H5UNT1"/>
<dbReference type="EMBL" id="FNVR01000005">
    <property type="protein sequence ID" value="SEF76674.1"/>
    <property type="molecule type" value="Genomic_DNA"/>
</dbReference>
<dbReference type="SUPFAM" id="SSF52518">
    <property type="entry name" value="Thiamin diphosphate-binding fold (THDP-binding)"/>
    <property type="match status" value="2"/>
</dbReference>
<dbReference type="PANTHER" id="PTHR43257">
    <property type="entry name" value="PYRUVATE DEHYDROGENASE E1 COMPONENT BETA SUBUNIT"/>
    <property type="match status" value="1"/>
</dbReference>
<sequence>MEFTAPNAQRLTFDRKNYSDKTLLKLYESLIMPRRIEEKMLILLRQGRISKWFSGWGQEAISIGAVNALESDEFILPMHRNLGIFTGRNMPLERLFAQFQGKKSGFTKGRDRSFHFGSIDHHIVGMISHLGPQLAIADGIGLAHKLSEEKKVTLVFSGDGASSEGDFHEGLNVAAVWKLPVIFVVEHNGYGLSTPSEEQFAFKYFTEKGPGYGMEAVRVQGNNVLDVYDTILRLAQDIRENPRPVLVEAITFRMRGHEEASGTKYVPKHLKEEWAQLDPVDNYEAYLESVGVLDAAAKESLNKNVKKAINDGLEIAFAAEAITPNLEEELADVYTPFSQKVISPAGPNTEKRFIDAISDGLRQSMEKYPNLILMGQDIGEYGGVFKITDGFKAKFGGDRVRNTPLCESAIIGAGLGLSIKGYKAMVEMQFADFVSVGFNQIVNNLAKIHYRWGQKADVVIRMPTGAGSAAGPFHSQSNEAWFFHTPGLKIVYPSNPHDAKGLLNAALEDPNPYLYFEHKMLYRSISGLVPDCYYTVEVGKAALAQEGTQVSIITYGMGVHWAIKAVEELRISADILDLRTLLPWDQEAVAATVKKTGKVIFLQEDTLTGGIGAEICAWISEHCFRWLDAPVMREGSLDTPVPFAPSLEKQFLPTERFKGKLKELIEF</sequence>
<gene>
    <name evidence="6" type="ORF">SAMN03080598_01287</name>
</gene>
<dbReference type="SUPFAM" id="SSF52922">
    <property type="entry name" value="TK C-terminal domain-like"/>
    <property type="match status" value="1"/>
</dbReference>
<keyword evidence="4" id="KW-0786">Thiamine pyrophosphate</keyword>
<dbReference type="InterPro" id="IPR009014">
    <property type="entry name" value="Transketo_C/PFOR_II"/>
</dbReference>
<comment type="cofactor">
    <cofactor evidence="1">
        <name>thiamine diphosphate</name>
        <dbReference type="ChEBI" id="CHEBI:58937"/>
    </cofactor>
</comment>
<keyword evidence="3" id="KW-0560">Oxidoreductase</keyword>
<dbReference type="Proteomes" id="UP000236736">
    <property type="component" value="Unassembled WGS sequence"/>
</dbReference>
<dbReference type="InterPro" id="IPR033248">
    <property type="entry name" value="Transketolase_C"/>
</dbReference>
<evidence type="ECO:0000259" key="5">
    <source>
        <dbReference type="SMART" id="SM00861"/>
    </source>
</evidence>
<keyword evidence="7" id="KW-1185">Reference proteome</keyword>
<dbReference type="Gene3D" id="3.40.50.970">
    <property type="match status" value="2"/>
</dbReference>
<comment type="function">
    <text evidence="2">E1 component of the 2-oxoglutarate dehydrogenase (OGDH) complex which catalyzes the decarboxylation of 2-oxoglutarate, the first step in the conversion of 2-oxoglutarate to succinyl-CoA and CO(2).</text>
</comment>
<dbReference type="Gene3D" id="3.40.50.920">
    <property type="match status" value="1"/>
</dbReference>
<evidence type="ECO:0000256" key="1">
    <source>
        <dbReference type="ARBA" id="ARBA00001964"/>
    </source>
</evidence>
<dbReference type="Pfam" id="PF00676">
    <property type="entry name" value="E1_dh"/>
    <property type="match status" value="1"/>
</dbReference>
<feature type="domain" description="Transketolase-like pyrimidine-binding" evidence="5">
    <location>
        <begin position="351"/>
        <end position="524"/>
    </location>
</feature>
<evidence type="ECO:0000256" key="3">
    <source>
        <dbReference type="ARBA" id="ARBA00023002"/>
    </source>
</evidence>
<dbReference type="InterPro" id="IPR005475">
    <property type="entry name" value="Transketolase-like_Pyr-bd"/>
</dbReference>
<dbReference type="GO" id="GO:0016624">
    <property type="term" value="F:oxidoreductase activity, acting on the aldehyde or oxo group of donors, disulfide as acceptor"/>
    <property type="evidence" value="ECO:0007669"/>
    <property type="project" value="InterPro"/>
</dbReference>
<evidence type="ECO:0000313" key="7">
    <source>
        <dbReference type="Proteomes" id="UP000236736"/>
    </source>
</evidence>
<dbReference type="InterPro" id="IPR001017">
    <property type="entry name" value="DH_E1"/>
</dbReference>